<keyword evidence="2" id="KW-1185">Reference proteome</keyword>
<sequence length="188" mass="20583">MVKFHSICKGMRIATLNGAPSLRLHQPVHLDDHVTLGSALKLVKLVARNAGAVNRLGVRVCNPLIPCGGIITSDEATRTQSTGLVEGCVCGEKQGIVELCLFHRLQDGLRQSFSYWVIGHLIQCTLLFGAPSRPSDVWYGRYHETEKGTGKKNQIYGSLLKATREFFSSGMKVLEQAAVLIELGLSKH</sequence>
<dbReference type="Proteomes" id="UP000319663">
    <property type="component" value="Unassembled WGS sequence"/>
</dbReference>
<evidence type="ECO:0000313" key="2">
    <source>
        <dbReference type="Proteomes" id="UP000319663"/>
    </source>
</evidence>
<protein>
    <submittedName>
        <fullName evidence="1">Uncharacterized protein</fullName>
    </submittedName>
</protein>
<proteinExistence type="predicted"/>
<dbReference type="AlphaFoldDB" id="A0A507QX43"/>
<name>A0A507QX43_MONPU</name>
<accession>A0A507QX43</accession>
<reference evidence="1 2" key="1">
    <citation type="submission" date="2019-06" db="EMBL/GenBank/DDBJ databases">
        <title>Wine fermentation using esterase from Monascus purpureus.</title>
        <authorList>
            <person name="Geng C."/>
            <person name="Zhang Y."/>
        </authorList>
    </citation>
    <scope>NUCLEOTIDE SEQUENCE [LARGE SCALE GENOMIC DNA]</scope>
    <source>
        <strain evidence="1">HQ1</strain>
    </source>
</reference>
<evidence type="ECO:0000313" key="1">
    <source>
        <dbReference type="EMBL" id="TQB74272.1"/>
    </source>
</evidence>
<organism evidence="1 2">
    <name type="scientific">Monascus purpureus</name>
    <name type="common">Red mold</name>
    <name type="synonym">Monascus anka</name>
    <dbReference type="NCBI Taxonomy" id="5098"/>
    <lineage>
        <taxon>Eukaryota</taxon>
        <taxon>Fungi</taxon>
        <taxon>Dikarya</taxon>
        <taxon>Ascomycota</taxon>
        <taxon>Pezizomycotina</taxon>
        <taxon>Eurotiomycetes</taxon>
        <taxon>Eurotiomycetidae</taxon>
        <taxon>Eurotiales</taxon>
        <taxon>Aspergillaceae</taxon>
        <taxon>Monascus</taxon>
    </lineage>
</organism>
<gene>
    <name evidence="1" type="ORF">MPDQ_004995</name>
</gene>
<comment type="caution">
    <text evidence="1">The sequence shown here is derived from an EMBL/GenBank/DDBJ whole genome shotgun (WGS) entry which is preliminary data.</text>
</comment>
<dbReference type="EMBL" id="VIFY01000033">
    <property type="protein sequence ID" value="TQB74272.1"/>
    <property type="molecule type" value="Genomic_DNA"/>
</dbReference>